<dbReference type="InterPro" id="IPR052342">
    <property type="entry name" value="MCH/BMMD"/>
</dbReference>
<gene>
    <name evidence="1" type="ORF">FHR82_006104</name>
</gene>
<protein>
    <submittedName>
        <fullName evidence="1">Acyl dehydratase</fullName>
    </submittedName>
</protein>
<name>A0A7W7QA35_9PSEU</name>
<evidence type="ECO:0000313" key="1">
    <source>
        <dbReference type="EMBL" id="MBB4909846.1"/>
    </source>
</evidence>
<accession>A0A7W7QA35</accession>
<dbReference type="PANTHER" id="PTHR43664">
    <property type="entry name" value="MONOAMINE OXIDASE-RELATED"/>
    <property type="match status" value="1"/>
</dbReference>
<dbReference type="InterPro" id="IPR029069">
    <property type="entry name" value="HotDog_dom_sf"/>
</dbReference>
<keyword evidence="2" id="KW-1185">Reference proteome</keyword>
<sequence>MEVVDGPWFDGLSVGDRFGGAPSVTLTSGHAAVHQAVLGDRLRLPLDDGLARAVSGSAPLAHPALVWDVAIGQSTVVTRQVRANLFYRGLAFHRFPVIGDTLRTVTEVVGLKENSRKPGRAPTGLAALRITTVDQEDRPVLDFWRCAMLPLRSAEPTGHADDLSAVGEAVAPAVPDWDLAAFRARVPGEHADAMTVGRKWRVPGGDVVSGAPELARLTVNIATTHHAGDPRLVYGGHTIGVALAQVCRAIPNIVTVVAWESCDHLGPVHEGDTLTSEIEVLAVAGHLVTLRSVVDGVLDWRYTVVMA</sequence>
<dbReference type="AlphaFoldDB" id="A0A7W7QA35"/>
<dbReference type="RefSeq" id="WP_184813904.1">
    <property type="nucleotide sequence ID" value="NZ_JACHJQ010000006.1"/>
</dbReference>
<dbReference type="SUPFAM" id="SSF54637">
    <property type="entry name" value="Thioesterase/thiol ester dehydrase-isomerase"/>
    <property type="match status" value="2"/>
</dbReference>
<organism evidence="1 2">
    <name type="scientific">Actinophytocola algeriensis</name>
    <dbReference type="NCBI Taxonomy" id="1768010"/>
    <lineage>
        <taxon>Bacteria</taxon>
        <taxon>Bacillati</taxon>
        <taxon>Actinomycetota</taxon>
        <taxon>Actinomycetes</taxon>
        <taxon>Pseudonocardiales</taxon>
        <taxon>Pseudonocardiaceae</taxon>
    </lineage>
</organism>
<dbReference type="EMBL" id="JACHJQ010000006">
    <property type="protein sequence ID" value="MBB4909846.1"/>
    <property type="molecule type" value="Genomic_DNA"/>
</dbReference>
<evidence type="ECO:0000313" key="2">
    <source>
        <dbReference type="Proteomes" id="UP000520767"/>
    </source>
</evidence>
<proteinExistence type="predicted"/>
<dbReference type="Proteomes" id="UP000520767">
    <property type="component" value="Unassembled WGS sequence"/>
</dbReference>
<reference evidence="1 2" key="1">
    <citation type="submission" date="2020-08" db="EMBL/GenBank/DDBJ databases">
        <title>Genomic Encyclopedia of Type Strains, Phase III (KMG-III): the genomes of soil and plant-associated and newly described type strains.</title>
        <authorList>
            <person name="Whitman W."/>
        </authorList>
    </citation>
    <scope>NUCLEOTIDE SEQUENCE [LARGE SCALE GENOMIC DNA]</scope>
    <source>
        <strain evidence="1 2">CECT 8960</strain>
    </source>
</reference>
<dbReference type="CDD" id="cd03451">
    <property type="entry name" value="FkbR2"/>
    <property type="match status" value="1"/>
</dbReference>
<comment type="caution">
    <text evidence="1">The sequence shown here is derived from an EMBL/GenBank/DDBJ whole genome shotgun (WGS) entry which is preliminary data.</text>
</comment>
<dbReference type="Gene3D" id="3.10.129.10">
    <property type="entry name" value="Hotdog Thioesterase"/>
    <property type="match status" value="2"/>
</dbReference>
<dbReference type="PANTHER" id="PTHR43664:SF1">
    <property type="entry name" value="BETA-METHYLMALYL-COA DEHYDRATASE"/>
    <property type="match status" value="1"/>
</dbReference>